<dbReference type="InterPro" id="IPR021109">
    <property type="entry name" value="Peptidase_aspartic_dom_sf"/>
</dbReference>
<gene>
    <name evidence="1" type="ORF">Tci_213512</name>
</gene>
<proteinExistence type="predicted"/>
<dbReference type="AlphaFoldDB" id="A0A699GVV9"/>
<protein>
    <recommendedName>
        <fullName evidence="2">MAK10-like protein</fullName>
    </recommendedName>
</protein>
<reference evidence="1" key="1">
    <citation type="journal article" date="2019" name="Sci. Rep.">
        <title>Draft genome of Tanacetum cinerariifolium, the natural source of mosquito coil.</title>
        <authorList>
            <person name="Yamashiro T."/>
            <person name="Shiraishi A."/>
            <person name="Satake H."/>
            <person name="Nakayama K."/>
        </authorList>
    </citation>
    <scope>NUCLEOTIDE SEQUENCE</scope>
</reference>
<organism evidence="1">
    <name type="scientific">Tanacetum cinerariifolium</name>
    <name type="common">Dalmatian daisy</name>
    <name type="synonym">Chrysanthemum cinerariifolium</name>
    <dbReference type="NCBI Taxonomy" id="118510"/>
    <lineage>
        <taxon>Eukaryota</taxon>
        <taxon>Viridiplantae</taxon>
        <taxon>Streptophyta</taxon>
        <taxon>Embryophyta</taxon>
        <taxon>Tracheophyta</taxon>
        <taxon>Spermatophyta</taxon>
        <taxon>Magnoliopsida</taxon>
        <taxon>eudicotyledons</taxon>
        <taxon>Gunneridae</taxon>
        <taxon>Pentapetalae</taxon>
        <taxon>asterids</taxon>
        <taxon>campanulids</taxon>
        <taxon>Asterales</taxon>
        <taxon>Asteraceae</taxon>
        <taxon>Asteroideae</taxon>
        <taxon>Anthemideae</taxon>
        <taxon>Anthemidinae</taxon>
        <taxon>Tanacetum</taxon>
    </lineage>
</organism>
<dbReference type="EMBL" id="BKCJ010057438">
    <property type="protein sequence ID" value="GEW41536.1"/>
    <property type="molecule type" value="Genomic_DNA"/>
</dbReference>
<evidence type="ECO:0000313" key="1">
    <source>
        <dbReference type="EMBL" id="GEW41536.1"/>
    </source>
</evidence>
<dbReference type="Gene3D" id="2.40.70.10">
    <property type="entry name" value="Acid Proteases"/>
    <property type="match status" value="1"/>
</dbReference>
<dbReference type="PANTHER" id="PTHR33067">
    <property type="entry name" value="RNA-DIRECTED DNA POLYMERASE-RELATED"/>
    <property type="match status" value="1"/>
</dbReference>
<evidence type="ECO:0008006" key="2">
    <source>
        <dbReference type="Google" id="ProtNLM"/>
    </source>
</evidence>
<sequence>MYFASDALAMCQCVVSRLEARIDLSEYDNWDVGSFHREKNKTSDYLYYTDDAKIDAYYDLPTLVPCFKPIQPYTQSKNESYKEELNEEINYMSNEGLVMSEQDTLDNTDAPDAPNLEPHDEGINSDDDVDEWFVTKMEEHTKRGENKEDTLINIMNNDTIEENSHLGTCVNIMPNLVFENLKLTNLKKTDILVGMANTTQQEPLGTVENVLVKIDKFVFLCNFVVIDMPGILGEMMILGKPFLATNHAQIDVFNREISFEIGEDRVKFDVNGNSHRSNGTLEKYYMATEKENFNPLKIEDSLFSYESPACLRFKQNTRIHTNSDIETIDSPTNIQKTSKRCDDHQPDNKLIWTTPTLLWKSISCLRKKKLKNVGKCLNEKPLISSLNDNEIDFRISFDESDDEDYTVVFDKKSFSYKIIYANDLKMDSENDNEKVNMPSFPSLEPSVGCIDDLDFFKYFENEFPAIVYNDALTSKSDF</sequence>
<name>A0A699GVV9_TANCI</name>
<dbReference type="CDD" id="cd00303">
    <property type="entry name" value="retropepsin_like"/>
    <property type="match status" value="1"/>
</dbReference>
<comment type="caution">
    <text evidence="1">The sequence shown here is derived from an EMBL/GenBank/DDBJ whole genome shotgun (WGS) entry which is preliminary data.</text>
</comment>
<accession>A0A699GVV9</accession>
<dbReference type="PANTHER" id="PTHR33067:SF35">
    <property type="entry name" value="ASPARTIC PEPTIDASE DDI1-TYPE DOMAIN-CONTAINING PROTEIN"/>
    <property type="match status" value="1"/>
</dbReference>